<organism evidence="1 2">
    <name type="scientific">Drosophila pseudoobscura pseudoobscura</name>
    <name type="common">Fruit fly</name>
    <dbReference type="NCBI Taxonomy" id="46245"/>
    <lineage>
        <taxon>Eukaryota</taxon>
        <taxon>Metazoa</taxon>
        <taxon>Ecdysozoa</taxon>
        <taxon>Arthropoda</taxon>
        <taxon>Hexapoda</taxon>
        <taxon>Insecta</taxon>
        <taxon>Pterygota</taxon>
        <taxon>Neoptera</taxon>
        <taxon>Endopterygota</taxon>
        <taxon>Diptera</taxon>
        <taxon>Brachycera</taxon>
        <taxon>Muscomorpha</taxon>
        <taxon>Ephydroidea</taxon>
        <taxon>Drosophilidae</taxon>
        <taxon>Drosophila</taxon>
        <taxon>Sophophora</taxon>
    </lineage>
</organism>
<name>A0A6I8W2H5_DROPS</name>
<protein>
    <submittedName>
        <fullName evidence="2">Uncharacterized protein</fullName>
    </submittedName>
</protein>
<reference evidence="1" key="1">
    <citation type="submission" date="2024-06" db="UniProtKB">
        <authorList>
            <consortium name="RefSeq"/>
        </authorList>
    </citation>
    <scope>NUCLEOTIDE SEQUENCE [LARGE SCALE GENOMIC DNA]</scope>
    <source>
        <strain evidence="1">MV2-25</strain>
    </source>
</reference>
<dbReference type="RefSeq" id="XP_033237532.1">
    <property type="nucleotide sequence ID" value="XM_033381641.1"/>
</dbReference>
<dbReference type="Proteomes" id="UP000001819">
    <property type="component" value="Chromosome 2"/>
</dbReference>
<proteinExistence type="predicted"/>
<dbReference type="KEGG" id="dpo:117184416"/>
<evidence type="ECO:0000313" key="2">
    <source>
        <dbReference type="RefSeq" id="XP_033237532.1"/>
    </source>
</evidence>
<dbReference type="AlphaFoldDB" id="A0A6I8W2H5"/>
<evidence type="ECO:0000313" key="1">
    <source>
        <dbReference type="Proteomes" id="UP000001819"/>
    </source>
</evidence>
<sequence length="110" mass="12706">MLKLFLYEDRWVKVKHNPIINIIAPPEKRLVDVRMRSQDHILVWKCLSGMTNNFPMKQCHISFCCSIFHVDHVKCIINNGNVPDSFHPARHSPAAAIPLPDVRSYITRCA</sequence>
<keyword evidence="1" id="KW-1185">Reference proteome</keyword>
<gene>
    <name evidence="2" type="primary">LOC117184416</name>
</gene>
<dbReference type="InParanoid" id="A0A6I8W2H5"/>
<accession>A0A6I8W2H5</accession>
<reference evidence="2" key="2">
    <citation type="submission" date="2025-08" db="UniProtKB">
        <authorList>
            <consortium name="RefSeq"/>
        </authorList>
    </citation>
    <scope>IDENTIFICATION</scope>
    <source>
        <strain evidence="2">MV-25-SWS-2005</strain>
        <tissue evidence="2">Whole body</tissue>
    </source>
</reference>